<evidence type="ECO:0000256" key="1">
    <source>
        <dbReference type="SAM" id="Phobius"/>
    </source>
</evidence>
<feature type="transmembrane region" description="Helical" evidence="1">
    <location>
        <begin position="466"/>
        <end position="483"/>
    </location>
</feature>
<feature type="transmembrane region" description="Helical" evidence="1">
    <location>
        <begin position="339"/>
        <end position="358"/>
    </location>
</feature>
<feature type="transmembrane region" description="Helical" evidence="1">
    <location>
        <begin position="399"/>
        <end position="417"/>
    </location>
</feature>
<evidence type="ECO:0000313" key="2">
    <source>
        <dbReference type="EMBL" id="KKT92319.1"/>
    </source>
</evidence>
<dbReference type="Proteomes" id="UP000033966">
    <property type="component" value="Unassembled WGS sequence"/>
</dbReference>
<proteinExistence type="predicted"/>
<evidence type="ECO:0000313" key="3">
    <source>
        <dbReference type="Proteomes" id="UP000033966"/>
    </source>
</evidence>
<dbReference type="AlphaFoldDB" id="A0A0G1P7G4"/>
<dbReference type="EMBL" id="LCKF01000003">
    <property type="protein sequence ID" value="KKT92319.1"/>
    <property type="molecule type" value="Genomic_DNA"/>
</dbReference>
<feature type="transmembrane region" description="Helical" evidence="1">
    <location>
        <begin position="304"/>
        <end position="327"/>
    </location>
</feature>
<feature type="transmembrane region" description="Helical" evidence="1">
    <location>
        <begin position="489"/>
        <end position="511"/>
    </location>
</feature>
<sequence length="526" mass="61091">MLSHIVQEVVTRYKRTADEETPESIPRIHIDEVASQVSVFYEKLRNVVDYKEEHLIRRRFIDRVLHRRLFLNKGDKSAESIVKEIIRAGYLPNDAIPETKIAEVALIIRNYEYFEEHVPMSKNRANQKEFSEWLFIMTASAIEENLFPPRKENALVDIMFLIMKEHLVIRGEEPSDEKKDLQLFVAVRRALLKADEDQLHYQLLKSTYPKWGHMTDEECEVVAGTLRVTRKKMKSIINDPLGIHFLRTTTRYSMVFHLIGDLIDRAGSFEDFSTMISDIDRMESEMREAYDNRFRVIRKRLNRIGFLSVLSFFLSKILIVLAIEIPIEQQLTHSFSLENTVVNILFPPLLMLIIALSIKMPKAGNFHLVFEASQQALFEEENTSYVIEIPKKRGFLGEALLNLFYLATFVVVFYLASKLLIPLSFTTANIIVLLLFVSVVAAAGVRMHNRAKELSLDKPHTNIISFLFDLFSMPFVSVGKWIIDGLAKFNPIVVLINLLIELPFQLFVEFVENFNRFLRNKKEEIT</sequence>
<reference evidence="2 3" key="1">
    <citation type="journal article" date="2015" name="Nature">
        <title>rRNA introns, odd ribosomes, and small enigmatic genomes across a large radiation of phyla.</title>
        <authorList>
            <person name="Brown C.T."/>
            <person name="Hug L.A."/>
            <person name="Thomas B.C."/>
            <person name="Sharon I."/>
            <person name="Castelle C.J."/>
            <person name="Singh A."/>
            <person name="Wilkins M.J."/>
            <person name="Williams K.H."/>
            <person name="Banfield J.F."/>
        </authorList>
    </citation>
    <scope>NUCLEOTIDE SEQUENCE [LARGE SCALE GENOMIC DNA]</scope>
</reference>
<accession>A0A0G1P7G4</accession>
<gene>
    <name evidence="2" type="ORF">UW92_C0003G0036</name>
</gene>
<keyword evidence="1" id="KW-1133">Transmembrane helix</keyword>
<name>A0A0G1P7G4_9BACT</name>
<comment type="caution">
    <text evidence="2">The sequence shown here is derived from an EMBL/GenBank/DDBJ whole genome shotgun (WGS) entry which is preliminary data.</text>
</comment>
<keyword evidence="1" id="KW-0812">Transmembrane</keyword>
<keyword evidence="1" id="KW-0472">Membrane</keyword>
<organism evidence="2 3">
    <name type="scientific">Candidatus Jorgensenbacteria bacterium GW2011_GWA2_45_13</name>
    <dbReference type="NCBI Taxonomy" id="1618662"/>
    <lineage>
        <taxon>Bacteria</taxon>
        <taxon>Candidatus Joergenseniibacteriota</taxon>
    </lineage>
</organism>
<protein>
    <submittedName>
        <fullName evidence="2">Uncharacterized protein</fullName>
    </submittedName>
</protein>
<feature type="transmembrane region" description="Helical" evidence="1">
    <location>
        <begin position="423"/>
        <end position="445"/>
    </location>
</feature>